<evidence type="ECO:0000313" key="3">
    <source>
        <dbReference type="Proteomes" id="UP000678679"/>
    </source>
</evidence>
<feature type="signal peptide" evidence="1">
    <location>
        <begin position="1"/>
        <end position="19"/>
    </location>
</feature>
<reference evidence="2 3" key="1">
    <citation type="submission" date="2021-05" db="EMBL/GenBank/DDBJ databases">
        <title>Comparative genomic studies on the polysaccharide-degrading batcterial strains of the Flammeovirga genus.</title>
        <authorList>
            <person name="Zewei F."/>
            <person name="Zheng Z."/>
            <person name="Yu L."/>
            <person name="Ruyue G."/>
            <person name="Yanhong M."/>
            <person name="Yuanyuan C."/>
            <person name="Jingyan G."/>
            <person name="Wenjun H."/>
        </authorList>
    </citation>
    <scope>NUCLEOTIDE SEQUENCE [LARGE SCALE GENOMIC DNA]</scope>
    <source>
        <strain evidence="2 3">NBRC:100898</strain>
    </source>
</reference>
<keyword evidence="1" id="KW-0732">Signal</keyword>
<proteinExistence type="predicted"/>
<accession>A0AAX1N6M6</accession>
<evidence type="ECO:0000313" key="2">
    <source>
        <dbReference type="EMBL" id="QWG03115.1"/>
    </source>
</evidence>
<dbReference type="KEGG" id="fya:KMW28_05920"/>
<sequence>MKLLFKLLFLLLVSSCSIFEGLENPQVQDYKVFERNINNLINTNNVWAYHIVHVYSNDQLAESIYYERGHFFKNLNIEFKHEIDDNGRIFRSKILENNQPTLYYYYTYNGNDEISSFDIKNENNEVLENISLVYKEDGSIFSKTEEISGTEFIYFYDEHNNIIKINANGYYGESQTLYEFDERFPELYYIHSITYPNGDIEYYWWTDGYFEIKYYKESGEATFWKYVRVQDPNYINLEIWHKTSIDDLFLLYEKESLKLDENDNLILLKKFFLIYEEDDRLSKYRINDKYNDDGKFEIRNIDVFNKGESTDFSWCHLQPIELFEDQKIKSADVFHYSLKLGHVIYEQDEYNEIIGHRFYNTDGILVESPVFDITGAEVLINFYNY</sequence>
<dbReference type="AlphaFoldDB" id="A0AAX1N6M6"/>
<keyword evidence="3" id="KW-1185">Reference proteome</keyword>
<evidence type="ECO:0008006" key="4">
    <source>
        <dbReference type="Google" id="ProtNLM"/>
    </source>
</evidence>
<dbReference type="RefSeq" id="WP_169664192.1">
    <property type="nucleotide sequence ID" value="NZ_CP076132.1"/>
</dbReference>
<dbReference type="Proteomes" id="UP000678679">
    <property type="component" value="Chromosome 1"/>
</dbReference>
<feature type="chain" id="PRO_5043847279" description="Lipoprotein" evidence="1">
    <location>
        <begin position="20"/>
        <end position="385"/>
    </location>
</feature>
<organism evidence="2 3">
    <name type="scientific">Flammeovirga yaeyamensis</name>
    <dbReference type="NCBI Taxonomy" id="367791"/>
    <lineage>
        <taxon>Bacteria</taxon>
        <taxon>Pseudomonadati</taxon>
        <taxon>Bacteroidota</taxon>
        <taxon>Cytophagia</taxon>
        <taxon>Cytophagales</taxon>
        <taxon>Flammeovirgaceae</taxon>
        <taxon>Flammeovirga</taxon>
    </lineage>
</organism>
<gene>
    <name evidence="2" type="ORF">KMW28_05920</name>
</gene>
<dbReference type="EMBL" id="CP076132">
    <property type="protein sequence ID" value="QWG03115.1"/>
    <property type="molecule type" value="Genomic_DNA"/>
</dbReference>
<evidence type="ECO:0000256" key="1">
    <source>
        <dbReference type="SAM" id="SignalP"/>
    </source>
</evidence>
<name>A0AAX1N6M6_9BACT</name>
<protein>
    <recommendedName>
        <fullName evidence="4">Lipoprotein</fullName>
    </recommendedName>
</protein>